<reference evidence="1" key="1">
    <citation type="submission" date="2020-10" db="EMBL/GenBank/DDBJ databases">
        <authorList>
            <person name="Gilroy R."/>
        </authorList>
    </citation>
    <scope>NUCLEOTIDE SEQUENCE</scope>
    <source>
        <strain evidence="1">ChiGjej2B2-12916</strain>
    </source>
</reference>
<dbReference type="Proteomes" id="UP000886879">
    <property type="component" value="Unassembled WGS sequence"/>
</dbReference>
<name>A0A9D0YQV5_9FIRM</name>
<comment type="caution">
    <text evidence="1">The sequence shown here is derived from an EMBL/GenBank/DDBJ whole genome shotgun (WGS) entry which is preliminary data.</text>
</comment>
<dbReference type="AlphaFoldDB" id="A0A9D0YQV5"/>
<accession>A0A9D0YQV5</accession>
<dbReference type="EMBL" id="DVFO01000009">
    <property type="protein sequence ID" value="HIQ60192.1"/>
    <property type="molecule type" value="Genomic_DNA"/>
</dbReference>
<evidence type="ECO:0000313" key="2">
    <source>
        <dbReference type="Proteomes" id="UP000886879"/>
    </source>
</evidence>
<protein>
    <submittedName>
        <fullName evidence="1">Uncharacterized protein</fullName>
    </submittedName>
</protein>
<proteinExistence type="predicted"/>
<evidence type="ECO:0000313" key="1">
    <source>
        <dbReference type="EMBL" id="HIQ60192.1"/>
    </source>
</evidence>
<gene>
    <name evidence="1" type="ORF">IAD31_01120</name>
</gene>
<reference evidence="1" key="2">
    <citation type="journal article" date="2021" name="PeerJ">
        <title>Extensive microbial diversity within the chicken gut microbiome revealed by metagenomics and culture.</title>
        <authorList>
            <person name="Gilroy R."/>
            <person name="Ravi A."/>
            <person name="Getino M."/>
            <person name="Pursley I."/>
            <person name="Horton D.L."/>
            <person name="Alikhan N.F."/>
            <person name="Baker D."/>
            <person name="Gharbi K."/>
            <person name="Hall N."/>
            <person name="Watson M."/>
            <person name="Adriaenssens E.M."/>
            <person name="Foster-Nyarko E."/>
            <person name="Jarju S."/>
            <person name="Secka A."/>
            <person name="Antonio M."/>
            <person name="Oren A."/>
            <person name="Chaudhuri R.R."/>
            <person name="La Ragione R."/>
            <person name="Hildebrand F."/>
            <person name="Pallen M.J."/>
        </authorList>
    </citation>
    <scope>NUCLEOTIDE SEQUENCE</scope>
    <source>
        <strain evidence="1">ChiGjej2B2-12916</strain>
    </source>
</reference>
<organism evidence="1 2">
    <name type="scientific">Candidatus Enterenecus faecium</name>
    <dbReference type="NCBI Taxonomy" id="2840780"/>
    <lineage>
        <taxon>Bacteria</taxon>
        <taxon>Bacillati</taxon>
        <taxon>Bacillota</taxon>
        <taxon>Clostridia</taxon>
        <taxon>Eubacteriales</taxon>
        <taxon>Candidatus Enterenecus</taxon>
    </lineage>
</organism>
<sequence>MKPRFATLYEIQDARPVSPETDPAFFQMLRTGLLLALGEQGILEREQLDLALERLSQEKGKQP</sequence>